<dbReference type="InterPro" id="IPR029149">
    <property type="entry name" value="Creatin/AminoP/Spt16_N"/>
</dbReference>
<feature type="compositionally biased region" description="Basic and acidic residues" evidence="6">
    <location>
        <begin position="141"/>
        <end position="158"/>
    </location>
</feature>
<feature type="domain" description="Creatinase N-terminal" evidence="8">
    <location>
        <begin position="281"/>
        <end position="414"/>
    </location>
</feature>
<dbReference type="AlphaFoldDB" id="A0A6A4H1L7"/>
<evidence type="ECO:0000313" key="11">
    <source>
        <dbReference type="Proteomes" id="UP000799118"/>
    </source>
</evidence>
<evidence type="ECO:0000256" key="1">
    <source>
        <dbReference type="ARBA" id="ARBA00001936"/>
    </source>
</evidence>
<feature type="compositionally biased region" description="Low complexity" evidence="6">
    <location>
        <begin position="205"/>
        <end position="221"/>
    </location>
</feature>
<feature type="domain" description="Peptidase M24 C-terminal" evidence="9">
    <location>
        <begin position="849"/>
        <end position="908"/>
    </location>
</feature>
<dbReference type="InterPro" id="IPR000587">
    <property type="entry name" value="Creatinase_N"/>
</dbReference>
<dbReference type="PANTHER" id="PTHR43763">
    <property type="entry name" value="XAA-PRO AMINOPEPTIDASE 1"/>
    <property type="match status" value="1"/>
</dbReference>
<protein>
    <recommendedName>
        <fullName evidence="12">Creatinase/aminopeptidase</fullName>
    </recommendedName>
</protein>
<evidence type="ECO:0000256" key="6">
    <source>
        <dbReference type="SAM" id="MobiDB-lite"/>
    </source>
</evidence>
<dbReference type="Gene3D" id="3.40.350.10">
    <property type="entry name" value="Creatinase/prolidase N-terminal domain"/>
    <property type="match status" value="2"/>
</dbReference>
<dbReference type="SUPFAM" id="SSF55920">
    <property type="entry name" value="Creatinase/aminopeptidase"/>
    <property type="match status" value="1"/>
</dbReference>
<feature type="domain" description="Peptidase M24" evidence="7">
    <location>
        <begin position="625"/>
        <end position="836"/>
    </location>
</feature>
<comment type="similarity">
    <text evidence="2">Belongs to the peptidase M24B family.</text>
</comment>
<evidence type="ECO:0000313" key="10">
    <source>
        <dbReference type="EMBL" id="KAE9391254.1"/>
    </source>
</evidence>
<keyword evidence="5" id="KW-0464">Manganese</keyword>
<dbReference type="GO" id="GO:0046872">
    <property type="term" value="F:metal ion binding"/>
    <property type="evidence" value="ECO:0007669"/>
    <property type="project" value="UniProtKB-KW"/>
</dbReference>
<sequence length="926" mass="104349">MPPAPPPPPPPICFPFTGNKPRRRLSFSSAQPGGTGPYTNSSYSGSSSYTASQLSRHQSYSSKDTLQPKQDGDLARDIDGVTFYSDSEKYDEIPADMVPTLPSGKGKGKGKEKERPQLVRSNTMTGTKKSKWGYGWGIGKKNKEKEAEAEREMAEKSRSISSGTNLPMYESPRMAPVRSNTKTTQFSKMTGTSAQTLARSNTRDTQNTMQSQNSRSTQNSRPSHRSHQSSSRSNGTILPVRPKLANIGPADSSSTLVGSALYRKENPDEPLVTERVDTSDRLDDLRRLMMKEKEPLQFYIVPSEDAHGSEYVSASDQRRKFISGFTGSAGQAIITMEAAYLITDSRYWLQAQNQLDSNWTLVKAGGPSKPKDWIEWLVDFPRISNARIGIDGRMISYEKATLVNSKLASRGTKLVYPIQNLVDLVWKDKPPKSREYVYVHPTVFTGEEATSKLQRIREWIMSQPPDVSQFSKSQEPKPSQIHFATLITSLDAIGKLSPLNDLSLIVLMFISYSLDTQHAWYRYPLQSSLHAYLFVSLDMTVLFLEKSKVREDVAAYLESIGVERRDYTDIWAFLRHREWNREGKIIISPQTSYTISLVLSHFRCTVLPSYVEHMMAIKNDTEMEGLRRAYLRDGVCYVQFLAWLEDKINKGYDVTEWEAAHRLTEFRRKAKHFMGLAYENISATGPNAALPHYSPKKNESEMISRNLPYLNDSGGQYRDGTCDTTRTVHFGRPDPEQCEAYTRVLQGHIAIDSAVFPEGTSGNQLDVLARRALWKDGLNYLHGTGHGFGSFLTVHEGPHGFSSNVPLVPGHVVTNEPGFYNAGKWGMRIESALAVRRAQTRGHFNGDIWLAFERLTCVPIQTRMVKESMLTKEEKQWLKDHNARCYDKLAPLLKDDKRAMTWLRRETQRQIGLANAAPGGVAIEWG</sequence>
<dbReference type="InterPro" id="IPR032416">
    <property type="entry name" value="Peptidase_M24_C"/>
</dbReference>
<keyword evidence="4" id="KW-0378">Hydrolase</keyword>
<evidence type="ECO:0000259" key="7">
    <source>
        <dbReference type="Pfam" id="PF00557"/>
    </source>
</evidence>
<dbReference type="GO" id="GO:0070006">
    <property type="term" value="F:metalloaminopeptidase activity"/>
    <property type="evidence" value="ECO:0007669"/>
    <property type="project" value="InterPro"/>
</dbReference>
<dbReference type="Pfam" id="PF01321">
    <property type="entry name" value="Creatinase_N"/>
    <property type="match status" value="1"/>
</dbReference>
<dbReference type="GO" id="GO:0005737">
    <property type="term" value="C:cytoplasm"/>
    <property type="evidence" value="ECO:0007669"/>
    <property type="project" value="UniProtKB-ARBA"/>
</dbReference>
<evidence type="ECO:0000256" key="5">
    <source>
        <dbReference type="ARBA" id="ARBA00023211"/>
    </source>
</evidence>
<dbReference type="SUPFAM" id="SSF53092">
    <property type="entry name" value="Creatinase/prolidase N-terminal domain"/>
    <property type="match status" value="1"/>
</dbReference>
<evidence type="ECO:0000256" key="4">
    <source>
        <dbReference type="ARBA" id="ARBA00022801"/>
    </source>
</evidence>
<feature type="compositionally biased region" description="Polar residues" evidence="6">
    <location>
        <begin position="178"/>
        <end position="204"/>
    </location>
</feature>
<dbReference type="InterPro" id="IPR000994">
    <property type="entry name" value="Pept_M24"/>
</dbReference>
<feature type="compositionally biased region" description="Basic and acidic residues" evidence="6">
    <location>
        <begin position="70"/>
        <end position="79"/>
    </location>
</feature>
<dbReference type="Pfam" id="PF16189">
    <property type="entry name" value="Creatinase_N_2"/>
    <property type="match status" value="1"/>
</dbReference>
<keyword evidence="11" id="KW-1185">Reference proteome</keyword>
<feature type="compositionally biased region" description="Polar residues" evidence="6">
    <location>
        <begin position="53"/>
        <end position="68"/>
    </location>
</feature>
<dbReference type="Pfam" id="PF00557">
    <property type="entry name" value="Peptidase_M24"/>
    <property type="match status" value="1"/>
</dbReference>
<dbReference type="Gene3D" id="3.90.230.10">
    <property type="entry name" value="Creatinase/methionine aminopeptidase superfamily"/>
    <property type="match status" value="1"/>
</dbReference>
<evidence type="ECO:0000256" key="2">
    <source>
        <dbReference type="ARBA" id="ARBA00008766"/>
    </source>
</evidence>
<name>A0A6A4H1L7_9AGAR</name>
<feature type="region of interest" description="Disordered" evidence="6">
    <location>
        <begin position="1"/>
        <end position="252"/>
    </location>
</feature>
<feature type="compositionally biased region" description="Low complexity" evidence="6">
    <location>
        <begin position="37"/>
        <end position="52"/>
    </location>
</feature>
<dbReference type="Pfam" id="PF16188">
    <property type="entry name" value="Peptidase_M24_C"/>
    <property type="match status" value="1"/>
</dbReference>
<evidence type="ECO:0000256" key="3">
    <source>
        <dbReference type="ARBA" id="ARBA00022723"/>
    </source>
</evidence>
<dbReference type="InterPro" id="IPR050422">
    <property type="entry name" value="X-Pro_aminopeptidase_P"/>
</dbReference>
<dbReference type="FunFam" id="3.40.350.10:FF:000003">
    <property type="entry name" value="Xaa-pro aminopeptidase P"/>
    <property type="match status" value="1"/>
</dbReference>
<reference evidence="10" key="1">
    <citation type="journal article" date="2019" name="Environ. Microbiol.">
        <title>Fungal ecological strategies reflected in gene transcription - a case study of two litter decomposers.</title>
        <authorList>
            <person name="Barbi F."/>
            <person name="Kohler A."/>
            <person name="Barry K."/>
            <person name="Baskaran P."/>
            <person name="Daum C."/>
            <person name="Fauchery L."/>
            <person name="Ihrmark K."/>
            <person name="Kuo A."/>
            <person name="LaButti K."/>
            <person name="Lipzen A."/>
            <person name="Morin E."/>
            <person name="Grigoriev I.V."/>
            <person name="Henrissat B."/>
            <person name="Lindahl B."/>
            <person name="Martin F."/>
        </authorList>
    </citation>
    <scope>NUCLEOTIDE SEQUENCE</scope>
    <source>
        <strain evidence="10">JB14</strain>
    </source>
</reference>
<dbReference type="InterPro" id="IPR036005">
    <property type="entry name" value="Creatinase/aminopeptidase-like"/>
</dbReference>
<evidence type="ECO:0000259" key="8">
    <source>
        <dbReference type="Pfam" id="PF01321"/>
    </source>
</evidence>
<evidence type="ECO:0000259" key="9">
    <source>
        <dbReference type="Pfam" id="PF16188"/>
    </source>
</evidence>
<dbReference type="InterPro" id="IPR033740">
    <property type="entry name" value="Pept_M24B"/>
</dbReference>
<accession>A0A6A4H1L7</accession>
<organism evidence="10 11">
    <name type="scientific">Gymnopus androsaceus JB14</name>
    <dbReference type="NCBI Taxonomy" id="1447944"/>
    <lineage>
        <taxon>Eukaryota</taxon>
        <taxon>Fungi</taxon>
        <taxon>Dikarya</taxon>
        <taxon>Basidiomycota</taxon>
        <taxon>Agaricomycotina</taxon>
        <taxon>Agaricomycetes</taxon>
        <taxon>Agaricomycetidae</taxon>
        <taxon>Agaricales</taxon>
        <taxon>Marasmiineae</taxon>
        <taxon>Omphalotaceae</taxon>
        <taxon>Gymnopus</taxon>
    </lineage>
</organism>
<dbReference type="CDD" id="cd01085">
    <property type="entry name" value="APP"/>
    <property type="match status" value="1"/>
</dbReference>
<proteinExistence type="inferred from homology"/>
<keyword evidence="3" id="KW-0479">Metal-binding</keyword>
<dbReference type="FunFam" id="3.90.230.10:FF:000007">
    <property type="entry name" value="Xaa-Pro aminopeptidase P"/>
    <property type="match status" value="1"/>
</dbReference>
<dbReference type="PANTHER" id="PTHR43763:SF17">
    <property type="entry name" value="AMINOPEPTIDASE P, CYTOPLASMIC-RELATED"/>
    <property type="match status" value="1"/>
</dbReference>
<dbReference type="Proteomes" id="UP000799118">
    <property type="component" value="Unassembled WGS sequence"/>
</dbReference>
<gene>
    <name evidence="10" type="ORF">BT96DRAFT_1001515</name>
</gene>
<comment type="cofactor">
    <cofactor evidence="1">
        <name>Mn(2+)</name>
        <dbReference type="ChEBI" id="CHEBI:29035"/>
    </cofactor>
</comment>
<dbReference type="OrthoDB" id="9995434at2759"/>
<evidence type="ECO:0008006" key="12">
    <source>
        <dbReference type="Google" id="ProtNLM"/>
    </source>
</evidence>
<dbReference type="EMBL" id="ML769631">
    <property type="protein sequence ID" value="KAE9391254.1"/>
    <property type="molecule type" value="Genomic_DNA"/>
</dbReference>
<feature type="compositionally biased region" description="Pro residues" evidence="6">
    <location>
        <begin position="1"/>
        <end position="13"/>
    </location>
</feature>